<evidence type="ECO:0000313" key="3">
    <source>
        <dbReference type="EMBL" id="ALV28040.1"/>
    </source>
</evidence>
<dbReference type="InterPro" id="IPR027417">
    <property type="entry name" value="P-loop_NTPase"/>
</dbReference>
<accession>A0A0U3N572</accession>
<dbReference type="SUPFAM" id="SSF52540">
    <property type="entry name" value="P-loop containing nucleoside triphosphate hydrolases"/>
    <property type="match status" value="1"/>
</dbReference>
<dbReference type="Pfam" id="PF22726">
    <property type="entry name" value="NCAB2"/>
    <property type="match status" value="1"/>
</dbReference>
<dbReference type="RefSeq" id="WP_058899296.1">
    <property type="nucleotide sequence ID" value="NZ_CP013068.1"/>
</dbReference>
<dbReference type="Proteomes" id="UP000064921">
    <property type="component" value="Chromosome"/>
</dbReference>
<evidence type="ECO:0000259" key="2">
    <source>
        <dbReference type="Pfam" id="PF22726"/>
    </source>
</evidence>
<name>A0A0U3N572_9HYPH</name>
<dbReference type="InterPro" id="IPR054732">
    <property type="entry name" value="NCAB2"/>
</dbReference>
<proteinExistence type="predicted"/>
<dbReference type="KEGG" id="pphr:APZ00_14005"/>
<dbReference type="EMBL" id="CP013068">
    <property type="protein sequence ID" value="ALV28040.1"/>
    <property type="molecule type" value="Genomic_DNA"/>
</dbReference>
<keyword evidence="4" id="KW-1185">Reference proteome</keyword>
<dbReference type="STRING" id="121719.APZ00_14005"/>
<feature type="compositionally biased region" description="Basic and acidic residues" evidence="1">
    <location>
        <begin position="1407"/>
        <end position="1426"/>
    </location>
</feature>
<organism evidence="3 4">
    <name type="scientific">Pannonibacter phragmitetus</name>
    <dbReference type="NCBI Taxonomy" id="121719"/>
    <lineage>
        <taxon>Bacteria</taxon>
        <taxon>Pseudomonadati</taxon>
        <taxon>Pseudomonadota</taxon>
        <taxon>Alphaproteobacteria</taxon>
        <taxon>Hyphomicrobiales</taxon>
        <taxon>Stappiaceae</taxon>
        <taxon>Pannonibacter</taxon>
    </lineage>
</organism>
<dbReference type="Gene3D" id="3.40.50.300">
    <property type="entry name" value="P-loop containing nucleotide triphosphate hydrolases"/>
    <property type="match status" value="1"/>
</dbReference>
<sequence length="1446" mass="160432">MARTSNRDNFTPKTKLQIAKRSGWLCSDPECRRPTVGATSDGDGEIMLGEASHICAAAPGGPRYDAGMSEAERRSAKNGIWMCKLHAKSVDSEDPKFTVELLRCWKKQAEEHSHRSVLYNDATRPAKISKGDLAKRLHASAAADVAIFRRSERWPSTDVALTVQMAELDKPVQTSALARALTELGDLVLVAPPGMGKTSTLLQVAEGLVAQDETPIFVSLADWGTENKTLLDSVLGRATFRGKISEDDFRAVAQEPGTYLLLDGWNELDGEARRRATAELKRLQADLPELGLFVSTRKQSLDVPFEGAAVELQPLGETEQMEIAQVLRGDDGAKLVDQAWRTSGVRELVSIPLYLTALLSLPDGQPFPKTKEEILRRFVQAHEHEADHAEPLKEAVKDLQAEFLSALAVTAMQAANTSISETNARRSIAQTDDWLVKDGQLAIKLQTTDVLDALVSHHVLVRTGEPAGYSFQHQQFQEWYASNEVERVMLESIADADALQKLKAGILDLTLWEEAILFAVERMARGDERQQQACGVAILAAFEVDPILAADMIFRATDTVWARISEEIQKLIRRWHTPGKIDRAVRFMVTSGRSEFRDMVWPLITNENDQKSLPALRAARRFRPSVLGPNAVKDILALPLKVRETVVSEIAYRSGVDGLDLAALIAKSDPDPELKAAAVGGMSFRRADRHVADVLSTANDDTFDIVYRKSHLEEIDDKTVQDRLAAARARAEKETSDYERLRGIVYALDGTDHGPELIELIANIEIEHKRDAEVGLIYEARKQYEQAVAQGLLKRLREGRELFYGADNILAASGIVVEDEALLEMVMSPQERMDSRAEAAASVLGPVSVGKLIDAKLAGFAEIEKSGKYEKSLSDRYYGLRNRIAHAPGTSLIAAVKERAAAARNEDIRELAELLCRRDEEGDRARPFPQEAHATVGQMAEEWGERLIASSDNATRRQLSAVADLIGHFPSVALLPMLKRLLDDELRRYRVFRQQAEVERWQGNAANEARMLYTNRYQQAFTAINAPETTALMISYLLDEHFGETAALVLKVQWILTNEPKDDRRFRGSVDFSRVEEMRAERARCPTVTCGEAEAIFEAIAPLIAESATEAEKKHAITLAIQAVRLPHGERGDTIKALLSIAPQTARAKLVLNLILSGETIPFSVVQAGINDVLEDAKKHTWILNEGWQLKAWLLLLPFTDHPAQLADTVAALPTRQREPHFLEELIRATESVQTPEIEEALFKLAENDAAFYGNQAWRDAMRGRGTLSSARRYLDLVIDGKIDTRDGWHMSQQVADLLDMHSELRDYAYGLLKDGTSPKTALLAKAVAEGDDPDGLLLLVELENKLQRPLISWRTIRGAVTEHVPSEDWRGAFDVLPVAATELRRKLLAMTADGGSRDSAARVLREIDRVRDENGAPEDEPRHPDLASGKPWPILVPDPDVEDSG</sequence>
<feature type="domain" description="NACHT C-terminal Alpha/Beta 2" evidence="2">
    <location>
        <begin position="1356"/>
        <end position="1434"/>
    </location>
</feature>
<reference evidence="3 4" key="1">
    <citation type="submission" date="2015-10" db="EMBL/GenBank/DDBJ databases">
        <title>The world's first case of liver abscess caused by Pannonibacter phragmitetus.</title>
        <authorList>
            <person name="Ming D."/>
            <person name="Wang M."/>
            <person name="Zhou Y."/>
            <person name="Jiang T."/>
            <person name="Hu S."/>
        </authorList>
    </citation>
    <scope>NUCLEOTIDE SEQUENCE [LARGE SCALE GENOMIC DNA]</scope>
    <source>
        <strain evidence="3 4">31801</strain>
    </source>
</reference>
<evidence type="ECO:0000313" key="4">
    <source>
        <dbReference type="Proteomes" id="UP000064921"/>
    </source>
</evidence>
<evidence type="ECO:0000256" key="1">
    <source>
        <dbReference type="SAM" id="MobiDB-lite"/>
    </source>
</evidence>
<protein>
    <recommendedName>
        <fullName evidence="2">NACHT C-terminal Alpha/Beta 2 domain-containing protein</fullName>
    </recommendedName>
</protein>
<feature type="region of interest" description="Disordered" evidence="1">
    <location>
        <begin position="1407"/>
        <end position="1446"/>
    </location>
</feature>
<gene>
    <name evidence="3" type="ORF">APZ00_14005</name>
</gene>